<keyword evidence="3" id="KW-1185">Reference proteome</keyword>
<feature type="compositionally biased region" description="Basic and acidic residues" evidence="1">
    <location>
        <begin position="1"/>
        <end position="20"/>
    </location>
</feature>
<evidence type="ECO:0000313" key="2">
    <source>
        <dbReference type="EMBL" id="KAK9912017.1"/>
    </source>
</evidence>
<name>A0AAW1VVF1_RUBAR</name>
<reference evidence="2 3" key="1">
    <citation type="journal article" date="2023" name="G3 (Bethesda)">
        <title>A chromosome-length genome assembly and annotation of blackberry (Rubus argutus, cv. 'Hillquist').</title>
        <authorList>
            <person name="Bruna T."/>
            <person name="Aryal R."/>
            <person name="Dudchenko O."/>
            <person name="Sargent D.J."/>
            <person name="Mead D."/>
            <person name="Buti M."/>
            <person name="Cavallini A."/>
            <person name="Hytonen T."/>
            <person name="Andres J."/>
            <person name="Pham M."/>
            <person name="Weisz D."/>
            <person name="Mascagni F."/>
            <person name="Usai G."/>
            <person name="Natali L."/>
            <person name="Bassil N."/>
            <person name="Fernandez G.E."/>
            <person name="Lomsadze A."/>
            <person name="Armour M."/>
            <person name="Olukolu B."/>
            <person name="Poorten T."/>
            <person name="Britton C."/>
            <person name="Davik J."/>
            <person name="Ashrafi H."/>
            <person name="Aiden E.L."/>
            <person name="Borodovsky M."/>
            <person name="Worthington M."/>
        </authorList>
    </citation>
    <scope>NUCLEOTIDE SEQUENCE [LARGE SCALE GENOMIC DNA]</scope>
    <source>
        <strain evidence="2">PI 553951</strain>
    </source>
</reference>
<dbReference type="EMBL" id="JBEDUW010000007">
    <property type="protein sequence ID" value="KAK9912017.1"/>
    <property type="molecule type" value="Genomic_DNA"/>
</dbReference>
<accession>A0AAW1VVF1</accession>
<gene>
    <name evidence="2" type="ORF">M0R45_035891</name>
</gene>
<dbReference type="AlphaFoldDB" id="A0AAW1VVF1"/>
<proteinExistence type="predicted"/>
<dbReference type="Proteomes" id="UP001457282">
    <property type="component" value="Unassembled WGS sequence"/>
</dbReference>
<protein>
    <submittedName>
        <fullName evidence="2">Uncharacterized protein</fullName>
    </submittedName>
</protein>
<sequence>MEHGLDGGYGERRLRGRREAGGGGTAWELRQGGEKNSGVGMKQSSHGYGVWVIVVMNKTEFGIEVRALRARW</sequence>
<comment type="caution">
    <text evidence="2">The sequence shown here is derived from an EMBL/GenBank/DDBJ whole genome shotgun (WGS) entry which is preliminary data.</text>
</comment>
<evidence type="ECO:0000313" key="3">
    <source>
        <dbReference type="Proteomes" id="UP001457282"/>
    </source>
</evidence>
<feature type="region of interest" description="Disordered" evidence="1">
    <location>
        <begin position="1"/>
        <end position="44"/>
    </location>
</feature>
<evidence type="ECO:0000256" key="1">
    <source>
        <dbReference type="SAM" id="MobiDB-lite"/>
    </source>
</evidence>
<organism evidence="2 3">
    <name type="scientific">Rubus argutus</name>
    <name type="common">Southern blackberry</name>
    <dbReference type="NCBI Taxonomy" id="59490"/>
    <lineage>
        <taxon>Eukaryota</taxon>
        <taxon>Viridiplantae</taxon>
        <taxon>Streptophyta</taxon>
        <taxon>Embryophyta</taxon>
        <taxon>Tracheophyta</taxon>
        <taxon>Spermatophyta</taxon>
        <taxon>Magnoliopsida</taxon>
        <taxon>eudicotyledons</taxon>
        <taxon>Gunneridae</taxon>
        <taxon>Pentapetalae</taxon>
        <taxon>rosids</taxon>
        <taxon>fabids</taxon>
        <taxon>Rosales</taxon>
        <taxon>Rosaceae</taxon>
        <taxon>Rosoideae</taxon>
        <taxon>Rosoideae incertae sedis</taxon>
        <taxon>Rubus</taxon>
    </lineage>
</organism>